<evidence type="ECO:0000256" key="6">
    <source>
        <dbReference type="SAM" id="MobiDB-lite"/>
    </source>
</evidence>
<dbReference type="PROSITE" id="PS50217">
    <property type="entry name" value="BZIP"/>
    <property type="match status" value="1"/>
</dbReference>
<dbReference type="AlphaFoldDB" id="A0A8T2NXA4"/>
<evidence type="ECO:0000256" key="3">
    <source>
        <dbReference type="ARBA" id="ARBA00023125"/>
    </source>
</evidence>
<dbReference type="GO" id="GO:0003700">
    <property type="term" value="F:DNA-binding transcription factor activity"/>
    <property type="evidence" value="ECO:0007669"/>
    <property type="project" value="InterPro"/>
</dbReference>
<keyword evidence="2" id="KW-0805">Transcription regulation</keyword>
<dbReference type="PANTHER" id="PTHR15284">
    <property type="entry name" value="NUCLEAR FACTOR INTERLEUKIN-3-REGULATED PROTEIN"/>
    <property type="match status" value="1"/>
</dbReference>
<feature type="compositionally biased region" description="Basic and acidic residues" evidence="6">
    <location>
        <begin position="240"/>
        <end position="257"/>
    </location>
</feature>
<evidence type="ECO:0000313" key="8">
    <source>
        <dbReference type="EMBL" id="KAG9343950.1"/>
    </source>
</evidence>
<dbReference type="FunFam" id="1.20.5.170:FF:000025">
    <property type="entry name" value="nuclear factor interleukin-3-regulated protein-like"/>
    <property type="match status" value="1"/>
</dbReference>
<keyword evidence="3" id="KW-0238">DNA-binding</keyword>
<gene>
    <name evidence="8" type="ORF">JZ751_013339</name>
</gene>
<dbReference type="CDD" id="cd14694">
    <property type="entry name" value="bZIP_NFIL3"/>
    <property type="match status" value="1"/>
</dbReference>
<evidence type="ECO:0000256" key="1">
    <source>
        <dbReference type="ARBA" id="ARBA00006079"/>
    </source>
</evidence>
<protein>
    <recommendedName>
        <fullName evidence="7">BZIP domain-containing protein</fullName>
    </recommendedName>
</protein>
<keyword evidence="5" id="KW-0539">Nucleus</keyword>
<feature type="compositionally biased region" description="Basic and acidic residues" evidence="6">
    <location>
        <begin position="82"/>
        <end position="106"/>
    </location>
</feature>
<comment type="caution">
    <text evidence="8">The sequence shown here is derived from an EMBL/GenBank/DDBJ whole genome shotgun (WGS) entry which is preliminary data.</text>
</comment>
<dbReference type="InterPro" id="IPR004827">
    <property type="entry name" value="bZIP"/>
</dbReference>
<dbReference type="GO" id="GO:0007623">
    <property type="term" value="P:circadian rhythm"/>
    <property type="evidence" value="ECO:0007669"/>
    <property type="project" value="TreeGrafter"/>
</dbReference>
<dbReference type="EMBL" id="JAFBMS010000022">
    <property type="protein sequence ID" value="KAG9343950.1"/>
    <property type="molecule type" value="Genomic_DNA"/>
</dbReference>
<evidence type="ECO:0000313" key="9">
    <source>
        <dbReference type="Proteomes" id="UP000824540"/>
    </source>
</evidence>
<dbReference type="PANTHER" id="PTHR15284:SF6">
    <property type="entry name" value="HYPOTHETICAL LOC799271-RELATED"/>
    <property type="match status" value="1"/>
</dbReference>
<dbReference type="Pfam" id="PF07716">
    <property type="entry name" value="bZIP_2"/>
    <property type="match status" value="1"/>
</dbReference>
<feature type="compositionally biased region" description="Gly residues" evidence="6">
    <location>
        <begin position="309"/>
        <end position="321"/>
    </location>
</feature>
<dbReference type="PROSITE" id="PS00036">
    <property type="entry name" value="BZIP_BASIC"/>
    <property type="match status" value="1"/>
</dbReference>
<dbReference type="SUPFAM" id="SSF57959">
    <property type="entry name" value="Leucine zipper domain"/>
    <property type="match status" value="1"/>
</dbReference>
<name>A0A8T2NXA4_9TELE</name>
<feature type="region of interest" description="Disordered" evidence="6">
    <location>
        <begin position="1"/>
        <end position="25"/>
    </location>
</feature>
<proteinExistence type="inferred from homology"/>
<sequence>MREQSFLQTLGSTPPPGRGANMGGALSFTDEAVSILTSSSLLARSLLGRPSALKRKEDSIAVETDDSSAAAAAANALRRKREFTPQDKKDDGYWDKRKKNNEAAKRSREKRRLNDMALESRVLALLEENARLRAELLALRFRFGLVKDPSSTPILPLAPPTPAAATAAPTPPPTTSHFYLPRPEGGYPQPQPPPGHHGCLYGAQQLGHGQAQGPRDGGSLSEDSGFSTPGSSSVGSPVFFDDRLSEHGKLSPHRGEEPGYEPHPCPTEGETLGGGGAADPSRGGVLGRPDSGEGLRSLPHKLRFKTPGAGDGVNGGGGDLGGDSSRRSPTQPMGARDVPREPMRGHFLPSGEASGLWQQQQEEIRGGVGGRPLLEPQLGAEQPSGYSRPPDSHYHAENSVLRSQLSSLSKEVAQLKRISCGNVTPCDRELRFALGHR</sequence>
<keyword evidence="4" id="KW-0804">Transcription</keyword>
<reference evidence="8" key="1">
    <citation type="thesis" date="2021" institute="BYU ScholarsArchive" country="Provo, UT, USA">
        <title>Applications of and Algorithms for Genome Assembly and Genomic Analyses with an Emphasis on Marine Teleosts.</title>
        <authorList>
            <person name="Pickett B.D."/>
        </authorList>
    </citation>
    <scope>NUCLEOTIDE SEQUENCE</scope>
    <source>
        <strain evidence="8">HI-2016</strain>
    </source>
</reference>
<dbReference type="InterPro" id="IPR047106">
    <property type="entry name" value="NFIL3-like_bZIP"/>
</dbReference>
<dbReference type="SMART" id="SM00338">
    <property type="entry name" value="BRLZ"/>
    <property type="match status" value="1"/>
</dbReference>
<evidence type="ECO:0000256" key="5">
    <source>
        <dbReference type="ARBA" id="ARBA00023242"/>
    </source>
</evidence>
<comment type="similarity">
    <text evidence="1">Belongs to the bZIP family. NFIL3 subfamily.</text>
</comment>
<dbReference type="GO" id="GO:0005634">
    <property type="term" value="C:nucleus"/>
    <property type="evidence" value="ECO:0007669"/>
    <property type="project" value="TreeGrafter"/>
</dbReference>
<dbReference type="OrthoDB" id="6151507at2759"/>
<dbReference type="InterPro" id="IPR046347">
    <property type="entry name" value="bZIP_sf"/>
</dbReference>
<dbReference type="GO" id="GO:0003677">
    <property type="term" value="F:DNA binding"/>
    <property type="evidence" value="ECO:0007669"/>
    <property type="project" value="UniProtKB-KW"/>
</dbReference>
<dbReference type="Gene3D" id="1.20.5.170">
    <property type="match status" value="1"/>
</dbReference>
<dbReference type="InterPro" id="IPR047229">
    <property type="entry name" value="NFIL3-like"/>
</dbReference>
<organism evidence="8 9">
    <name type="scientific">Albula glossodonta</name>
    <name type="common">roundjaw bonefish</name>
    <dbReference type="NCBI Taxonomy" id="121402"/>
    <lineage>
        <taxon>Eukaryota</taxon>
        <taxon>Metazoa</taxon>
        <taxon>Chordata</taxon>
        <taxon>Craniata</taxon>
        <taxon>Vertebrata</taxon>
        <taxon>Euteleostomi</taxon>
        <taxon>Actinopterygii</taxon>
        <taxon>Neopterygii</taxon>
        <taxon>Teleostei</taxon>
        <taxon>Albuliformes</taxon>
        <taxon>Albulidae</taxon>
        <taxon>Albula</taxon>
    </lineage>
</organism>
<feature type="compositionally biased region" description="Low complexity" evidence="6">
    <location>
        <begin position="223"/>
        <end position="239"/>
    </location>
</feature>
<accession>A0A8T2NXA4</accession>
<feature type="region of interest" description="Disordered" evidence="6">
    <location>
        <begin position="76"/>
        <end position="110"/>
    </location>
</feature>
<dbReference type="Proteomes" id="UP000824540">
    <property type="component" value="Unassembled WGS sequence"/>
</dbReference>
<feature type="domain" description="BZIP" evidence="7">
    <location>
        <begin position="90"/>
        <end position="140"/>
    </location>
</feature>
<feature type="compositionally biased region" description="Polar residues" evidence="6">
    <location>
        <begin position="1"/>
        <end position="12"/>
    </location>
</feature>
<feature type="region of interest" description="Disordered" evidence="6">
    <location>
        <begin position="150"/>
        <end position="397"/>
    </location>
</feature>
<evidence type="ECO:0000256" key="4">
    <source>
        <dbReference type="ARBA" id="ARBA00023163"/>
    </source>
</evidence>
<feature type="compositionally biased region" description="Low complexity" evidence="6">
    <location>
        <begin position="196"/>
        <end position="213"/>
    </location>
</feature>
<evidence type="ECO:0000256" key="2">
    <source>
        <dbReference type="ARBA" id="ARBA00023015"/>
    </source>
</evidence>
<evidence type="ECO:0000259" key="7">
    <source>
        <dbReference type="PROSITE" id="PS50217"/>
    </source>
</evidence>
<keyword evidence="9" id="KW-1185">Reference proteome</keyword>